<keyword evidence="1" id="KW-0732">Signal</keyword>
<evidence type="ECO:0000313" key="4">
    <source>
        <dbReference type="Proteomes" id="UP000614047"/>
    </source>
</evidence>
<proteinExistence type="predicted"/>
<dbReference type="Pfam" id="PF09084">
    <property type="entry name" value="NMT1"/>
    <property type="match status" value="1"/>
</dbReference>
<dbReference type="PROSITE" id="PS51257">
    <property type="entry name" value="PROKAR_LIPOPROTEIN"/>
    <property type="match status" value="1"/>
</dbReference>
<dbReference type="AlphaFoldDB" id="A0A931DSB4"/>
<dbReference type="Gene3D" id="3.40.190.10">
    <property type="entry name" value="Periplasmic binding protein-like II"/>
    <property type="match status" value="2"/>
</dbReference>
<keyword evidence="4" id="KW-1185">Reference proteome</keyword>
<evidence type="ECO:0000313" key="3">
    <source>
        <dbReference type="EMBL" id="MBG6091793.1"/>
    </source>
</evidence>
<reference evidence="3" key="1">
    <citation type="submission" date="2020-11" db="EMBL/GenBank/DDBJ databases">
        <title>Sequencing the genomes of 1000 actinobacteria strains.</title>
        <authorList>
            <person name="Klenk H.-P."/>
        </authorList>
    </citation>
    <scope>NUCLEOTIDE SEQUENCE</scope>
    <source>
        <strain evidence="3">DSM 43175</strain>
    </source>
</reference>
<dbReference type="Proteomes" id="UP000614047">
    <property type="component" value="Unassembled WGS sequence"/>
</dbReference>
<evidence type="ECO:0000259" key="2">
    <source>
        <dbReference type="SMART" id="SM00062"/>
    </source>
</evidence>
<feature type="domain" description="Solute-binding protein family 3/N-terminal" evidence="2">
    <location>
        <begin position="47"/>
        <end position="266"/>
    </location>
</feature>
<evidence type="ECO:0000256" key="1">
    <source>
        <dbReference type="SAM" id="SignalP"/>
    </source>
</evidence>
<feature type="chain" id="PRO_5039686846" evidence="1">
    <location>
        <begin position="30"/>
        <end position="346"/>
    </location>
</feature>
<feature type="signal peptide" evidence="1">
    <location>
        <begin position="1"/>
        <end position="29"/>
    </location>
</feature>
<dbReference type="GO" id="GO:0009228">
    <property type="term" value="P:thiamine biosynthetic process"/>
    <property type="evidence" value="ECO:0007669"/>
    <property type="project" value="InterPro"/>
</dbReference>
<dbReference type="SUPFAM" id="SSF53850">
    <property type="entry name" value="Periplasmic binding protein-like II"/>
    <property type="match status" value="1"/>
</dbReference>
<dbReference type="PANTHER" id="PTHR31528">
    <property type="entry name" value="4-AMINO-5-HYDROXYMETHYL-2-METHYLPYRIMIDINE PHOSPHATE SYNTHASE THI11-RELATED"/>
    <property type="match status" value="1"/>
</dbReference>
<comment type="caution">
    <text evidence="3">The sequence shown here is derived from an EMBL/GenBank/DDBJ whole genome shotgun (WGS) entry which is preliminary data.</text>
</comment>
<name>A0A931DSB4_9ACTN</name>
<dbReference type="InterPro" id="IPR015168">
    <property type="entry name" value="SsuA/THI5"/>
</dbReference>
<dbReference type="EMBL" id="JADOUA010000001">
    <property type="protein sequence ID" value="MBG6091793.1"/>
    <property type="molecule type" value="Genomic_DNA"/>
</dbReference>
<dbReference type="InterPro" id="IPR027939">
    <property type="entry name" value="NMT1/THI5"/>
</dbReference>
<sequence>MKKHLRRVPGIGSALLALAVITACSPASSGGPKAGGETGPGGTKKVTIQIDGTAVPYYAPLYMAKEQGFFAKAGLDVSFTYAQGSDIVKNVAAGNVDFGFPNGDSVITAYGKGVKTRVVHTTYQQGIGALLSKADANISSPADLKGKTVAVTDLGSPNYIQLQAMLKSANLTVGDVKVKTIGTGAIVDALKNGQVDAIVFSRLRYYALKSAGVDVRQILSDQYLPSFGNVVVAGPDMVKNDPKTVKAFDDALDQGIDYTTKNPAAAVDTAVKKYAPTFNGQQKDVTTIVEDVFVKTLWQSDTTRQHGFGHPDEARWQKAIDAQAGFKLIDSSFKAGDLVVKPSALG</sequence>
<dbReference type="RefSeq" id="WP_197014065.1">
    <property type="nucleotide sequence ID" value="NZ_BAABES010000002.1"/>
</dbReference>
<dbReference type="InterPro" id="IPR001638">
    <property type="entry name" value="Solute-binding_3/MltF_N"/>
</dbReference>
<gene>
    <name evidence="3" type="ORF">IW256_005906</name>
</gene>
<dbReference type="SMART" id="SM00062">
    <property type="entry name" value="PBPb"/>
    <property type="match status" value="1"/>
</dbReference>
<protein>
    <submittedName>
        <fullName evidence="3">NitT/TauT family transport system substrate-binding protein</fullName>
    </submittedName>
</protein>
<organism evidence="3 4">
    <name type="scientific">Actinomadura viridis</name>
    <dbReference type="NCBI Taxonomy" id="58110"/>
    <lineage>
        <taxon>Bacteria</taxon>
        <taxon>Bacillati</taxon>
        <taxon>Actinomycetota</taxon>
        <taxon>Actinomycetes</taxon>
        <taxon>Streptosporangiales</taxon>
        <taxon>Thermomonosporaceae</taxon>
        <taxon>Actinomadura</taxon>
    </lineage>
</organism>
<accession>A0A931DSB4</accession>
<dbReference type="PANTHER" id="PTHR31528:SF15">
    <property type="entry name" value="RIBOFLAVIN-BINDING PROTEIN RIBY"/>
    <property type="match status" value="1"/>
</dbReference>